<organism evidence="1 2">
    <name type="scientific">Parnassius mnemosyne</name>
    <name type="common">clouded apollo</name>
    <dbReference type="NCBI Taxonomy" id="213953"/>
    <lineage>
        <taxon>Eukaryota</taxon>
        <taxon>Metazoa</taxon>
        <taxon>Ecdysozoa</taxon>
        <taxon>Arthropoda</taxon>
        <taxon>Hexapoda</taxon>
        <taxon>Insecta</taxon>
        <taxon>Pterygota</taxon>
        <taxon>Neoptera</taxon>
        <taxon>Endopterygota</taxon>
        <taxon>Lepidoptera</taxon>
        <taxon>Glossata</taxon>
        <taxon>Ditrysia</taxon>
        <taxon>Papilionoidea</taxon>
        <taxon>Papilionidae</taxon>
        <taxon>Parnassiinae</taxon>
        <taxon>Parnassini</taxon>
        <taxon>Parnassius</taxon>
        <taxon>Driopa</taxon>
    </lineage>
</organism>
<dbReference type="Gene3D" id="3.30.420.10">
    <property type="entry name" value="Ribonuclease H-like superfamily/Ribonuclease H"/>
    <property type="match status" value="1"/>
</dbReference>
<dbReference type="InterPro" id="IPR036397">
    <property type="entry name" value="RNaseH_sf"/>
</dbReference>
<sequence>MSDEAHFQLSGFVNKQNCRIWATENPRVVQQRELHPSKCTVWCGVTSERIIGPYFFENEHGGAISVNGVRYRTMLEFFLRPVVENHPQVWFQQDGATAHTARDTMAFLRDIFGERIISRTSDFNWPSRSPDLTAPDCFLWGYLKRKVYINKPRTIQQLKSNVCDEINNITPEVLRKVMENVLERARICEAENGNHLRDIIFRN</sequence>
<gene>
    <name evidence="1" type="ORF">PARMNEM_LOCUS4826</name>
</gene>
<dbReference type="PANTHER" id="PTHR47326:SF1">
    <property type="entry name" value="HTH PSQ-TYPE DOMAIN-CONTAINING PROTEIN"/>
    <property type="match status" value="1"/>
</dbReference>
<comment type="caution">
    <text evidence="1">The sequence shown here is derived from an EMBL/GenBank/DDBJ whole genome shotgun (WGS) entry which is preliminary data.</text>
</comment>
<protein>
    <recommendedName>
        <fullName evidence="3">Tc1-like transposase DDE domain-containing protein</fullName>
    </recommendedName>
</protein>
<accession>A0AAV1KK44</accession>
<dbReference type="GO" id="GO:0003676">
    <property type="term" value="F:nucleic acid binding"/>
    <property type="evidence" value="ECO:0007669"/>
    <property type="project" value="InterPro"/>
</dbReference>
<evidence type="ECO:0000313" key="2">
    <source>
        <dbReference type="Proteomes" id="UP001314205"/>
    </source>
</evidence>
<evidence type="ECO:0000313" key="1">
    <source>
        <dbReference type="EMBL" id="CAK1583431.1"/>
    </source>
</evidence>
<proteinExistence type="predicted"/>
<reference evidence="1 2" key="1">
    <citation type="submission" date="2023-11" db="EMBL/GenBank/DDBJ databases">
        <authorList>
            <person name="Hedman E."/>
            <person name="Englund M."/>
            <person name="Stromberg M."/>
            <person name="Nyberg Akerstrom W."/>
            <person name="Nylinder S."/>
            <person name="Jareborg N."/>
            <person name="Kallberg Y."/>
            <person name="Kronander E."/>
        </authorList>
    </citation>
    <scope>NUCLEOTIDE SEQUENCE [LARGE SCALE GENOMIC DNA]</scope>
</reference>
<dbReference type="Proteomes" id="UP001314205">
    <property type="component" value="Unassembled WGS sequence"/>
</dbReference>
<keyword evidence="2" id="KW-1185">Reference proteome</keyword>
<evidence type="ECO:0008006" key="3">
    <source>
        <dbReference type="Google" id="ProtNLM"/>
    </source>
</evidence>
<dbReference type="AlphaFoldDB" id="A0AAV1KK44"/>
<dbReference type="EMBL" id="CAVLGL010000057">
    <property type="protein sequence ID" value="CAK1583431.1"/>
    <property type="molecule type" value="Genomic_DNA"/>
</dbReference>
<name>A0AAV1KK44_9NEOP</name>
<dbReference type="PANTHER" id="PTHR47326">
    <property type="entry name" value="TRANSPOSABLE ELEMENT TC3 TRANSPOSASE-LIKE PROTEIN"/>
    <property type="match status" value="1"/>
</dbReference>